<dbReference type="PROSITE" id="PS51782">
    <property type="entry name" value="LYSM"/>
    <property type="match status" value="1"/>
</dbReference>
<keyword evidence="5" id="KW-1185">Reference proteome</keyword>
<evidence type="ECO:0000313" key="4">
    <source>
        <dbReference type="EnsemblProtists" id="EKX47115"/>
    </source>
</evidence>
<dbReference type="Proteomes" id="UP000011087">
    <property type="component" value="Unassembled WGS sequence"/>
</dbReference>
<dbReference type="GeneID" id="17303699"/>
<dbReference type="Gene3D" id="3.10.350.10">
    <property type="entry name" value="LysM domain"/>
    <property type="match status" value="1"/>
</dbReference>
<reference evidence="4" key="3">
    <citation type="submission" date="2016-03" db="UniProtKB">
        <authorList>
            <consortium name="EnsemblProtists"/>
        </authorList>
    </citation>
    <scope>IDENTIFICATION</scope>
</reference>
<dbReference type="Pfam" id="PF01476">
    <property type="entry name" value="LysM"/>
    <property type="match status" value="1"/>
</dbReference>
<dbReference type="PaxDb" id="55529-EKX47115"/>
<dbReference type="RefSeq" id="XP_005834095.1">
    <property type="nucleotide sequence ID" value="XM_005834038.1"/>
</dbReference>
<dbReference type="EMBL" id="JH992991">
    <property type="protein sequence ID" value="EKX47115.1"/>
    <property type="molecule type" value="Genomic_DNA"/>
</dbReference>
<evidence type="ECO:0000313" key="3">
    <source>
        <dbReference type="EMBL" id="EKX47115.1"/>
    </source>
</evidence>
<sequence length="411" mass="44818">MHLKPLSILVLAVLWSDCTAQSCSPAVNIDFKASLGIKGDVTDPTRSVNNMPVYGPRSIPAENMLMIPDSQLQMNVTVWWNSDQQLSAFASEDPGLPNGASFMPSSCYGEVRVSTLTDPYSSVCKSFLWTPNREQVGTNYSVCVVAMPTNMISCSVKKCFYVSVLAPKIVFDSLSPLDGQVFHSPVGCDLEVCVQAQDQYNRTHTDIFLTGVDQAYAAAFDSTCQPSSYPSTLNPLFPVSSAEPPSYAPGPCKKCLRWKASPGHENKNFTACFVASDADVNSILAIQRCIIVLVPKCKYCIQAGDSLHSINRRFDFSSNWLQLWNTNGMSELHPDPLSPTTAFGDPDEITATNAIIHLGPLYAIKVGEDLEHVASRFRTTVKKILQINPDISDPSAISPGQVLCLIPCSMD</sequence>
<organism evidence="3">
    <name type="scientific">Guillardia theta (strain CCMP2712)</name>
    <name type="common">Cryptophyte</name>
    <dbReference type="NCBI Taxonomy" id="905079"/>
    <lineage>
        <taxon>Eukaryota</taxon>
        <taxon>Cryptophyceae</taxon>
        <taxon>Pyrenomonadales</taxon>
        <taxon>Geminigeraceae</taxon>
        <taxon>Guillardia</taxon>
    </lineage>
</organism>
<keyword evidence="1" id="KW-0732">Signal</keyword>
<dbReference type="SMART" id="SM00257">
    <property type="entry name" value="LysM"/>
    <property type="match status" value="1"/>
</dbReference>
<dbReference type="InterPro" id="IPR018392">
    <property type="entry name" value="LysM"/>
</dbReference>
<dbReference type="OrthoDB" id="5985073at2759"/>
<dbReference type="SUPFAM" id="SSF54106">
    <property type="entry name" value="LysM domain"/>
    <property type="match status" value="1"/>
</dbReference>
<dbReference type="AlphaFoldDB" id="L1JG89"/>
<dbReference type="InterPro" id="IPR036779">
    <property type="entry name" value="LysM_dom_sf"/>
</dbReference>
<dbReference type="HOGENOM" id="CLU_669870_0_0_1"/>
<reference evidence="3 5" key="1">
    <citation type="journal article" date="2012" name="Nature">
        <title>Algal genomes reveal evolutionary mosaicism and the fate of nucleomorphs.</title>
        <authorList>
            <consortium name="DOE Joint Genome Institute"/>
            <person name="Curtis B.A."/>
            <person name="Tanifuji G."/>
            <person name="Burki F."/>
            <person name="Gruber A."/>
            <person name="Irimia M."/>
            <person name="Maruyama S."/>
            <person name="Arias M.C."/>
            <person name="Ball S.G."/>
            <person name="Gile G.H."/>
            <person name="Hirakawa Y."/>
            <person name="Hopkins J.F."/>
            <person name="Kuo A."/>
            <person name="Rensing S.A."/>
            <person name="Schmutz J."/>
            <person name="Symeonidi A."/>
            <person name="Elias M."/>
            <person name="Eveleigh R.J."/>
            <person name="Herman E.K."/>
            <person name="Klute M.J."/>
            <person name="Nakayama T."/>
            <person name="Obornik M."/>
            <person name="Reyes-Prieto A."/>
            <person name="Armbrust E.V."/>
            <person name="Aves S.J."/>
            <person name="Beiko R.G."/>
            <person name="Coutinho P."/>
            <person name="Dacks J.B."/>
            <person name="Durnford D.G."/>
            <person name="Fast N.M."/>
            <person name="Green B.R."/>
            <person name="Grisdale C.J."/>
            <person name="Hempel F."/>
            <person name="Henrissat B."/>
            <person name="Hoppner M.P."/>
            <person name="Ishida K."/>
            <person name="Kim E."/>
            <person name="Koreny L."/>
            <person name="Kroth P.G."/>
            <person name="Liu Y."/>
            <person name="Malik S.B."/>
            <person name="Maier U.G."/>
            <person name="McRose D."/>
            <person name="Mock T."/>
            <person name="Neilson J.A."/>
            <person name="Onodera N.T."/>
            <person name="Poole A.M."/>
            <person name="Pritham E.J."/>
            <person name="Richards T.A."/>
            <person name="Rocap G."/>
            <person name="Roy S.W."/>
            <person name="Sarai C."/>
            <person name="Schaack S."/>
            <person name="Shirato S."/>
            <person name="Slamovits C.H."/>
            <person name="Spencer D.F."/>
            <person name="Suzuki S."/>
            <person name="Worden A.Z."/>
            <person name="Zauner S."/>
            <person name="Barry K."/>
            <person name="Bell C."/>
            <person name="Bharti A.K."/>
            <person name="Crow J.A."/>
            <person name="Grimwood J."/>
            <person name="Kramer R."/>
            <person name="Lindquist E."/>
            <person name="Lucas S."/>
            <person name="Salamov A."/>
            <person name="McFadden G.I."/>
            <person name="Lane C.E."/>
            <person name="Keeling P.J."/>
            <person name="Gray M.W."/>
            <person name="Grigoriev I.V."/>
            <person name="Archibald J.M."/>
        </authorList>
    </citation>
    <scope>NUCLEOTIDE SEQUENCE</scope>
    <source>
        <strain evidence="3 5">CCMP2712</strain>
    </source>
</reference>
<feature type="signal peptide" evidence="1">
    <location>
        <begin position="1"/>
        <end position="20"/>
    </location>
</feature>
<accession>L1JG89</accession>
<proteinExistence type="predicted"/>
<feature type="domain" description="LysM" evidence="2">
    <location>
        <begin position="360"/>
        <end position="405"/>
    </location>
</feature>
<protein>
    <recommendedName>
        <fullName evidence="2">LysM domain-containing protein</fullName>
    </recommendedName>
</protein>
<feature type="chain" id="PRO_5008771278" description="LysM domain-containing protein" evidence="1">
    <location>
        <begin position="21"/>
        <end position="411"/>
    </location>
</feature>
<evidence type="ECO:0000313" key="5">
    <source>
        <dbReference type="Proteomes" id="UP000011087"/>
    </source>
</evidence>
<name>L1JG89_GUITC</name>
<dbReference type="KEGG" id="gtt:GUITHDRAFT_137723"/>
<dbReference type="EnsemblProtists" id="EKX47115">
    <property type="protein sequence ID" value="EKX47115"/>
    <property type="gene ID" value="GUITHDRAFT_137723"/>
</dbReference>
<reference evidence="5" key="2">
    <citation type="submission" date="2012-11" db="EMBL/GenBank/DDBJ databases">
        <authorList>
            <person name="Kuo A."/>
            <person name="Curtis B.A."/>
            <person name="Tanifuji G."/>
            <person name="Burki F."/>
            <person name="Gruber A."/>
            <person name="Irimia M."/>
            <person name="Maruyama S."/>
            <person name="Arias M.C."/>
            <person name="Ball S.G."/>
            <person name="Gile G.H."/>
            <person name="Hirakawa Y."/>
            <person name="Hopkins J.F."/>
            <person name="Rensing S.A."/>
            <person name="Schmutz J."/>
            <person name="Symeonidi A."/>
            <person name="Elias M."/>
            <person name="Eveleigh R.J."/>
            <person name="Herman E.K."/>
            <person name="Klute M.J."/>
            <person name="Nakayama T."/>
            <person name="Obornik M."/>
            <person name="Reyes-Prieto A."/>
            <person name="Armbrust E.V."/>
            <person name="Aves S.J."/>
            <person name="Beiko R.G."/>
            <person name="Coutinho P."/>
            <person name="Dacks J.B."/>
            <person name="Durnford D.G."/>
            <person name="Fast N.M."/>
            <person name="Green B.R."/>
            <person name="Grisdale C."/>
            <person name="Hempe F."/>
            <person name="Henrissat B."/>
            <person name="Hoppner M.P."/>
            <person name="Ishida K.-I."/>
            <person name="Kim E."/>
            <person name="Koreny L."/>
            <person name="Kroth P.G."/>
            <person name="Liu Y."/>
            <person name="Malik S.-B."/>
            <person name="Maier U.G."/>
            <person name="McRose D."/>
            <person name="Mock T."/>
            <person name="Neilson J.A."/>
            <person name="Onodera N.T."/>
            <person name="Poole A.M."/>
            <person name="Pritham E.J."/>
            <person name="Richards T.A."/>
            <person name="Rocap G."/>
            <person name="Roy S.W."/>
            <person name="Sarai C."/>
            <person name="Schaack S."/>
            <person name="Shirato S."/>
            <person name="Slamovits C.H."/>
            <person name="Spencer D.F."/>
            <person name="Suzuki S."/>
            <person name="Worden A.Z."/>
            <person name="Zauner S."/>
            <person name="Barry K."/>
            <person name="Bell C."/>
            <person name="Bharti A.K."/>
            <person name="Crow J.A."/>
            <person name="Grimwood J."/>
            <person name="Kramer R."/>
            <person name="Lindquist E."/>
            <person name="Lucas S."/>
            <person name="Salamov A."/>
            <person name="McFadden G.I."/>
            <person name="Lane C.E."/>
            <person name="Keeling P.J."/>
            <person name="Gray M.W."/>
            <person name="Grigoriev I.V."/>
            <person name="Archibald J.M."/>
        </authorList>
    </citation>
    <scope>NUCLEOTIDE SEQUENCE</scope>
    <source>
        <strain evidence="5">CCMP2712</strain>
    </source>
</reference>
<evidence type="ECO:0000256" key="1">
    <source>
        <dbReference type="SAM" id="SignalP"/>
    </source>
</evidence>
<evidence type="ECO:0000259" key="2">
    <source>
        <dbReference type="PROSITE" id="PS51782"/>
    </source>
</evidence>
<gene>
    <name evidence="3" type="ORF">GUITHDRAFT_137723</name>
</gene>